<dbReference type="SMART" id="SM00347">
    <property type="entry name" value="HTH_MARR"/>
    <property type="match status" value="1"/>
</dbReference>
<dbReference type="KEGG" id="dbk:DGMP_27470"/>
<dbReference type="RefSeq" id="WP_228854457.1">
    <property type="nucleotide sequence ID" value="NZ_AP024086.1"/>
</dbReference>
<keyword evidence="2" id="KW-0238">DNA-binding</keyword>
<accession>A0A8D5FPK4</accession>
<evidence type="ECO:0000259" key="4">
    <source>
        <dbReference type="PROSITE" id="PS50995"/>
    </source>
</evidence>
<proteinExistence type="predicted"/>
<dbReference type="PANTHER" id="PTHR33164:SF13">
    <property type="entry name" value="4-HYDROXYPHENYLACETATE CATABOLISM PROTEIN"/>
    <property type="match status" value="1"/>
</dbReference>
<dbReference type="InterPro" id="IPR039422">
    <property type="entry name" value="MarR/SlyA-like"/>
</dbReference>
<dbReference type="Proteomes" id="UP000826725">
    <property type="component" value="Chromosome"/>
</dbReference>
<evidence type="ECO:0000256" key="2">
    <source>
        <dbReference type="ARBA" id="ARBA00023125"/>
    </source>
</evidence>
<feature type="domain" description="HTH marR-type" evidence="4">
    <location>
        <begin position="7"/>
        <end position="138"/>
    </location>
</feature>
<evidence type="ECO:0000256" key="3">
    <source>
        <dbReference type="ARBA" id="ARBA00023163"/>
    </source>
</evidence>
<reference evidence="5" key="1">
    <citation type="submission" date="2020-09" db="EMBL/GenBank/DDBJ databases">
        <title>Desulfogranum mesoprofundum gen. nov., sp. nov., a novel mesophilic, sulfate-reducing chemolithoautotroph isolated from a deep-sea hydrothermal vent chimney in the Suiyo Seamount.</title>
        <authorList>
            <person name="Hashimoto Y."/>
            <person name="Nakagawa S."/>
        </authorList>
    </citation>
    <scope>NUCLEOTIDE SEQUENCE</scope>
    <source>
        <strain evidence="5">KT2</strain>
    </source>
</reference>
<dbReference type="GO" id="GO:0003677">
    <property type="term" value="F:DNA binding"/>
    <property type="evidence" value="ECO:0007669"/>
    <property type="project" value="UniProtKB-KW"/>
</dbReference>
<name>A0A8D5FPK4_9BACT</name>
<dbReference type="InterPro" id="IPR012712">
    <property type="entry name" value="HpaR/FarR"/>
</dbReference>
<dbReference type="GO" id="GO:0045892">
    <property type="term" value="P:negative regulation of DNA-templated transcription"/>
    <property type="evidence" value="ECO:0007669"/>
    <property type="project" value="InterPro"/>
</dbReference>
<keyword evidence="6" id="KW-1185">Reference proteome</keyword>
<dbReference type="EMBL" id="AP024086">
    <property type="protein sequence ID" value="BCL62054.1"/>
    <property type="molecule type" value="Genomic_DNA"/>
</dbReference>
<keyword evidence="1" id="KW-0805">Transcription regulation</keyword>
<evidence type="ECO:0000313" key="5">
    <source>
        <dbReference type="EMBL" id="BCL62054.1"/>
    </source>
</evidence>
<dbReference type="PROSITE" id="PS50995">
    <property type="entry name" value="HTH_MARR_2"/>
    <property type="match status" value="1"/>
</dbReference>
<dbReference type="Pfam" id="PF12802">
    <property type="entry name" value="MarR_2"/>
    <property type="match status" value="1"/>
</dbReference>
<evidence type="ECO:0000256" key="1">
    <source>
        <dbReference type="ARBA" id="ARBA00023015"/>
    </source>
</evidence>
<dbReference type="AlphaFoldDB" id="A0A8D5FPK4"/>
<dbReference type="InterPro" id="IPR023187">
    <property type="entry name" value="Tscrpt_reg_MarR-type_CS"/>
</dbReference>
<gene>
    <name evidence="5" type="primary">hpaR</name>
    <name evidence="5" type="ORF">DGMP_27470</name>
</gene>
<dbReference type="GO" id="GO:0006950">
    <property type="term" value="P:response to stress"/>
    <property type="evidence" value="ECO:0007669"/>
    <property type="project" value="TreeGrafter"/>
</dbReference>
<keyword evidence="3" id="KW-0804">Transcription</keyword>
<dbReference type="PROSITE" id="PS01117">
    <property type="entry name" value="HTH_MARR_1"/>
    <property type="match status" value="1"/>
</dbReference>
<protein>
    <submittedName>
        <fullName evidence="5">Homoprotocatechuate degradation operon regulator, HpaR</fullName>
    </submittedName>
</protein>
<sequence>MKRKIKNRNLPLLLSQVREVVIANFRPIFHYYGLTEQQWRILRELYERELEPREICERCQILSPSMAGILKRLEETDLVHKKKIEGDRRRVSVSLTEQGRNLIGTMVPLVQRQYELLEEAYGKELIVQLYRALDDFMLKKETTVRRINPSD</sequence>
<dbReference type="NCBIfam" id="TIGR02337">
    <property type="entry name" value="HpaR"/>
    <property type="match status" value="1"/>
</dbReference>
<organism evidence="5 6">
    <name type="scientific">Desulfomarina profundi</name>
    <dbReference type="NCBI Taxonomy" id="2772557"/>
    <lineage>
        <taxon>Bacteria</taxon>
        <taxon>Pseudomonadati</taxon>
        <taxon>Thermodesulfobacteriota</taxon>
        <taxon>Desulfobulbia</taxon>
        <taxon>Desulfobulbales</taxon>
        <taxon>Desulfobulbaceae</taxon>
        <taxon>Desulfomarina</taxon>
    </lineage>
</organism>
<dbReference type="InterPro" id="IPR000835">
    <property type="entry name" value="HTH_MarR-typ"/>
</dbReference>
<dbReference type="GO" id="GO:0003700">
    <property type="term" value="F:DNA-binding transcription factor activity"/>
    <property type="evidence" value="ECO:0007669"/>
    <property type="project" value="InterPro"/>
</dbReference>
<evidence type="ECO:0000313" key="6">
    <source>
        <dbReference type="Proteomes" id="UP000826725"/>
    </source>
</evidence>
<dbReference type="PANTHER" id="PTHR33164">
    <property type="entry name" value="TRANSCRIPTIONAL REGULATOR, MARR FAMILY"/>
    <property type="match status" value="1"/>
</dbReference>